<reference evidence="1 2" key="1">
    <citation type="submission" date="2022-01" db="EMBL/GenBank/DDBJ databases">
        <authorList>
            <person name="Xiong W."/>
            <person name="Schranz E."/>
        </authorList>
    </citation>
    <scope>NUCLEOTIDE SEQUENCE [LARGE SCALE GENOMIC DNA]</scope>
</reference>
<keyword evidence="2" id="KW-1185">Reference proteome</keyword>
<evidence type="ECO:0000313" key="2">
    <source>
        <dbReference type="Proteomes" id="UP001157418"/>
    </source>
</evidence>
<gene>
    <name evidence="1" type="ORF">LVIROSA_LOCUS12725</name>
</gene>
<evidence type="ECO:0000313" key="1">
    <source>
        <dbReference type="EMBL" id="CAH1425593.1"/>
    </source>
</evidence>
<dbReference type="AlphaFoldDB" id="A0AAU9MY90"/>
<dbReference type="EMBL" id="CAKMRJ010002223">
    <property type="protein sequence ID" value="CAH1425593.1"/>
    <property type="molecule type" value="Genomic_DNA"/>
</dbReference>
<protein>
    <submittedName>
        <fullName evidence="1">Uncharacterized protein</fullName>
    </submittedName>
</protein>
<sequence length="89" mass="10549">MEELVRNRSGDGFSKNVGDENKRLWHYKGWVGVVWRKIRCYKGSWNAKWMIQRIKCSKCLYLGIDDERQDVFTTVNGLQKLKHNDLSKS</sequence>
<accession>A0AAU9MY90</accession>
<dbReference type="Proteomes" id="UP001157418">
    <property type="component" value="Unassembled WGS sequence"/>
</dbReference>
<proteinExistence type="predicted"/>
<comment type="caution">
    <text evidence="1">The sequence shown here is derived from an EMBL/GenBank/DDBJ whole genome shotgun (WGS) entry which is preliminary data.</text>
</comment>
<name>A0AAU9MY90_9ASTR</name>
<organism evidence="1 2">
    <name type="scientific">Lactuca virosa</name>
    <dbReference type="NCBI Taxonomy" id="75947"/>
    <lineage>
        <taxon>Eukaryota</taxon>
        <taxon>Viridiplantae</taxon>
        <taxon>Streptophyta</taxon>
        <taxon>Embryophyta</taxon>
        <taxon>Tracheophyta</taxon>
        <taxon>Spermatophyta</taxon>
        <taxon>Magnoliopsida</taxon>
        <taxon>eudicotyledons</taxon>
        <taxon>Gunneridae</taxon>
        <taxon>Pentapetalae</taxon>
        <taxon>asterids</taxon>
        <taxon>campanulids</taxon>
        <taxon>Asterales</taxon>
        <taxon>Asteraceae</taxon>
        <taxon>Cichorioideae</taxon>
        <taxon>Cichorieae</taxon>
        <taxon>Lactucinae</taxon>
        <taxon>Lactuca</taxon>
    </lineage>
</organism>